<feature type="compositionally biased region" description="Low complexity" evidence="7">
    <location>
        <begin position="154"/>
        <end position="173"/>
    </location>
</feature>
<comment type="catalytic activity">
    <reaction evidence="4">
        <text>glycyl-tRNA(Ala) + H2O = tRNA(Ala) + glycine + H(+)</text>
        <dbReference type="Rhea" id="RHEA:53744"/>
        <dbReference type="Rhea" id="RHEA-COMP:9657"/>
        <dbReference type="Rhea" id="RHEA-COMP:13640"/>
        <dbReference type="ChEBI" id="CHEBI:15377"/>
        <dbReference type="ChEBI" id="CHEBI:15378"/>
        <dbReference type="ChEBI" id="CHEBI:57305"/>
        <dbReference type="ChEBI" id="CHEBI:78442"/>
        <dbReference type="ChEBI" id="CHEBI:78522"/>
        <dbReference type="EC" id="3.1.1.96"/>
    </reaction>
</comment>
<dbReference type="GO" id="GO:0005737">
    <property type="term" value="C:cytoplasm"/>
    <property type="evidence" value="ECO:0007669"/>
    <property type="project" value="UniProtKB-SubCell"/>
</dbReference>
<protein>
    <recommendedName>
        <fullName evidence="3 6">D-aminoacyl-tRNA deacylase</fullName>
        <ecNumber evidence="2 6">3.1.1.96</ecNumber>
    </recommendedName>
</protein>
<dbReference type="RefSeq" id="XP_028475134.1">
    <property type="nucleotide sequence ID" value="XM_028624966.1"/>
</dbReference>
<feature type="region of interest" description="Disordered" evidence="7">
    <location>
        <begin position="143"/>
        <end position="184"/>
    </location>
</feature>
<comment type="similarity">
    <text evidence="1 6">Belongs to the DTD family.</text>
</comment>
<dbReference type="PANTHER" id="PTHR10472:SF5">
    <property type="entry name" value="D-AMINOACYL-TRNA DEACYLASE 1"/>
    <property type="match status" value="1"/>
</dbReference>
<comment type="subcellular location">
    <subcellularLocation>
        <location evidence="6">Cytoplasm</location>
    </subcellularLocation>
</comment>
<sequence>MRAVVQRCLNASVAVDGQTISQIGKGLMVLVGIERNDTPDDAAWIIKKVLGAKLWDDNTGAWKRSVVEIDGEVLCVSQFTLYANFKGLKPDFHESMSTLPGKAFYSTFLEQIRNAYVADRIKDGQFGAMMAVSLTNDGPVTMLFDSKDRNPRKSGASSAAGSASTSVAGSRASTPAPLSKEEQAVIAKRKVAERAEKKAAYLARVAAGELPPPKHKTAARVEGQELESAE</sequence>
<accession>A0A427XMC1</accession>
<keyword evidence="6" id="KW-0963">Cytoplasm</keyword>
<name>A0A427XMC1_9TREE</name>
<dbReference type="GeneID" id="39594239"/>
<dbReference type="AlphaFoldDB" id="A0A427XMC1"/>
<feature type="region of interest" description="Disordered" evidence="7">
    <location>
        <begin position="207"/>
        <end position="230"/>
    </location>
</feature>
<evidence type="ECO:0000313" key="8">
    <source>
        <dbReference type="EMBL" id="RSH80025.1"/>
    </source>
</evidence>
<dbReference type="InterPro" id="IPR023509">
    <property type="entry name" value="DTD-like_sf"/>
</dbReference>
<keyword evidence="6" id="KW-0820">tRNA-binding</keyword>
<comment type="catalytic activity">
    <reaction evidence="5">
        <text>a D-aminoacyl-tRNA + H2O = a tRNA + a D-alpha-amino acid + H(+)</text>
        <dbReference type="Rhea" id="RHEA:13953"/>
        <dbReference type="Rhea" id="RHEA-COMP:10123"/>
        <dbReference type="Rhea" id="RHEA-COMP:10124"/>
        <dbReference type="ChEBI" id="CHEBI:15377"/>
        <dbReference type="ChEBI" id="CHEBI:15378"/>
        <dbReference type="ChEBI" id="CHEBI:59871"/>
        <dbReference type="ChEBI" id="CHEBI:78442"/>
        <dbReference type="ChEBI" id="CHEBI:79333"/>
        <dbReference type="EC" id="3.1.1.96"/>
    </reaction>
</comment>
<proteinExistence type="inferred from homology"/>
<dbReference type="GO" id="GO:0051500">
    <property type="term" value="F:D-tyrosyl-tRNA(Tyr) deacylase activity"/>
    <property type="evidence" value="ECO:0007669"/>
    <property type="project" value="TreeGrafter"/>
</dbReference>
<dbReference type="NCBIfam" id="TIGR00256">
    <property type="entry name" value="D-aminoacyl-tRNA deacylase"/>
    <property type="match status" value="1"/>
</dbReference>
<evidence type="ECO:0000256" key="6">
    <source>
        <dbReference type="RuleBase" id="RU003470"/>
    </source>
</evidence>
<evidence type="ECO:0000256" key="2">
    <source>
        <dbReference type="ARBA" id="ARBA00013056"/>
    </source>
</evidence>
<dbReference type="FunFam" id="3.50.80.10:FF:000001">
    <property type="entry name" value="D-aminoacyl-tRNA deacylase"/>
    <property type="match status" value="1"/>
</dbReference>
<dbReference type="GO" id="GO:0106026">
    <property type="term" value="F:Gly-tRNA(Ala) deacylase activity"/>
    <property type="evidence" value="ECO:0007669"/>
    <property type="project" value="RHEA"/>
</dbReference>
<dbReference type="OrthoDB" id="275783at2759"/>
<dbReference type="Gene3D" id="3.50.80.10">
    <property type="entry name" value="D-tyrosyl-tRNA(Tyr) deacylase"/>
    <property type="match status" value="1"/>
</dbReference>
<dbReference type="Proteomes" id="UP000279236">
    <property type="component" value="Unassembled WGS sequence"/>
</dbReference>
<dbReference type="PANTHER" id="PTHR10472">
    <property type="entry name" value="D-TYROSYL-TRNA TYR DEACYLASE"/>
    <property type="match status" value="1"/>
</dbReference>
<evidence type="ECO:0000256" key="1">
    <source>
        <dbReference type="ARBA" id="ARBA00009673"/>
    </source>
</evidence>
<dbReference type="EMBL" id="RSCE01000009">
    <property type="protein sequence ID" value="RSH80025.1"/>
    <property type="molecule type" value="Genomic_DNA"/>
</dbReference>
<dbReference type="STRING" id="105984.A0A427XMC1"/>
<dbReference type="SUPFAM" id="SSF69500">
    <property type="entry name" value="DTD-like"/>
    <property type="match status" value="1"/>
</dbReference>
<comment type="caution">
    <text evidence="8">The sequence shown here is derived from an EMBL/GenBank/DDBJ whole genome shotgun (WGS) entry which is preliminary data.</text>
</comment>
<evidence type="ECO:0000256" key="7">
    <source>
        <dbReference type="SAM" id="MobiDB-lite"/>
    </source>
</evidence>
<evidence type="ECO:0000256" key="5">
    <source>
        <dbReference type="ARBA" id="ARBA00048018"/>
    </source>
</evidence>
<dbReference type="Pfam" id="PF02580">
    <property type="entry name" value="Tyr_Deacylase"/>
    <property type="match status" value="1"/>
</dbReference>
<dbReference type="InterPro" id="IPR003732">
    <property type="entry name" value="Daa-tRNA_deacyls_DTD"/>
</dbReference>
<evidence type="ECO:0000313" key="9">
    <source>
        <dbReference type="Proteomes" id="UP000279236"/>
    </source>
</evidence>
<evidence type="ECO:0000256" key="4">
    <source>
        <dbReference type="ARBA" id="ARBA00047676"/>
    </source>
</evidence>
<keyword evidence="6" id="KW-0694">RNA-binding</keyword>
<organism evidence="8 9">
    <name type="scientific">Apiotrichum porosum</name>
    <dbReference type="NCBI Taxonomy" id="105984"/>
    <lineage>
        <taxon>Eukaryota</taxon>
        <taxon>Fungi</taxon>
        <taxon>Dikarya</taxon>
        <taxon>Basidiomycota</taxon>
        <taxon>Agaricomycotina</taxon>
        <taxon>Tremellomycetes</taxon>
        <taxon>Trichosporonales</taxon>
        <taxon>Trichosporonaceae</taxon>
        <taxon>Apiotrichum</taxon>
    </lineage>
</organism>
<dbReference type="GO" id="GO:0000049">
    <property type="term" value="F:tRNA binding"/>
    <property type="evidence" value="ECO:0007669"/>
    <property type="project" value="UniProtKB-KW"/>
</dbReference>
<reference evidence="8 9" key="1">
    <citation type="submission" date="2018-11" db="EMBL/GenBank/DDBJ databases">
        <title>Genome sequence of Apiotrichum porosum DSM 27194.</title>
        <authorList>
            <person name="Aliyu H."/>
            <person name="Gorte O."/>
            <person name="Ochsenreither K."/>
        </authorList>
    </citation>
    <scope>NUCLEOTIDE SEQUENCE [LARGE SCALE GENOMIC DNA]</scope>
    <source>
        <strain evidence="8 9">DSM 27194</strain>
    </source>
</reference>
<gene>
    <name evidence="8" type="primary">DTD1</name>
    <name evidence="8" type="ORF">EHS24_009696</name>
</gene>
<keyword evidence="6" id="KW-0378">Hydrolase</keyword>
<keyword evidence="9" id="KW-1185">Reference proteome</keyword>
<dbReference type="EC" id="3.1.1.96" evidence="2 6"/>
<evidence type="ECO:0000256" key="3">
    <source>
        <dbReference type="ARBA" id="ARBA00020007"/>
    </source>
</evidence>